<dbReference type="PRINTS" id="PR01415">
    <property type="entry name" value="ANKYRIN"/>
</dbReference>
<dbReference type="PROSITE" id="PS50297">
    <property type="entry name" value="ANK_REP_REGION"/>
    <property type="match status" value="9"/>
</dbReference>
<feature type="domain" description="Nephrocystin 3-like N-terminal" evidence="6">
    <location>
        <begin position="366"/>
        <end position="539"/>
    </location>
</feature>
<gene>
    <name evidence="7" type="ORF">TWF730_007366</name>
</gene>
<feature type="repeat" description="ANK" evidence="3">
    <location>
        <begin position="1074"/>
        <end position="1106"/>
    </location>
</feature>
<comment type="caution">
    <text evidence="7">The sequence shown here is derived from an EMBL/GenBank/DDBJ whole genome shotgun (WGS) entry which is preliminary data.</text>
</comment>
<accession>A0AAV9VBE9</accession>
<keyword evidence="8" id="KW-1185">Reference proteome</keyword>
<dbReference type="Pfam" id="PF24883">
    <property type="entry name" value="NPHP3_N"/>
    <property type="match status" value="1"/>
</dbReference>
<feature type="repeat" description="ANK" evidence="3">
    <location>
        <begin position="1108"/>
        <end position="1140"/>
    </location>
</feature>
<dbReference type="Pfam" id="PF01048">
    <property type="entry name" value="PNP_UDP_1"/>
    <property type="match status" value="1"/>
</dbReference>
<proteinExistence type="predicted"/>
<dbReference type="Pfam" id="PF12796">
    <property type="entry name" value="Ank_2"/>
    <property type="match status" value="3"/>
</dbReference>
<dbReference type="Gene3D" id="1.25.40.20">
    <property type="entry name" value="Ankyrin repeat-containing domain"/>
    <property type="match status" value="3"/>
</dbReference>
<dbReference type="Proteomes" id="UP001373714">
    <property type="component" value="Unassembled WGS sequence"/>
</dbReference>
<dbReference type="Gene3D" id="3.40.50.1580">
    <property type="entry name" value="Nucleoside phosphorylase domain"/>
    <property type="match status" value="1"/>
</dbReference>
<keyword evidence="2 3" id="KW-0040">ANK repeat</keyword>
<dbReference type="InterPro" id="IPR000845">
    <property type="entry name" value="Nucleoside_phosphorylase_d"/>
</dbReference>
<feature type="repeat" description="ANK" evidence="3">
    <location>
        <begin position="941"/>
        <end position="973"/>
    </location>
</feature>
<feature type="repeat" description="ANK" evidence="3">
    <location>
        <begin position="908"/>
        <end position="940"/>
    </location>
</feature>
<dbReference type="SUPFAM" id="SSF53167">
    <property type="entry name" value="Purine and uridine phosphorylases"/>
    <property type="match status" value="1"/>
</dbReference>
<feature type="domain" description="GPI inositol-deacylase winged helix" evidence="5">
    <location>
        <begin position="649"/>
        <end position="738"/>
    </location>
</feature>
<dbReference type="PANTHER" id="PTHR24178">
    <property type="entry name" value="MOLTING PROTEIN MLT-4"/>
    <property type="match status" value="1"/>
</dbReference>
<dbReference type="Pfam" id="PF22939">
    <property type="entry name" value="WHD_GPIID"/>
    <property type="match status" value="1"/>
</dbReference>
<dbReference type="AlphaFoldDB" id="A0AAV9VBE9"/>
<feature type="repeat" description="ANK" evidence="3">
    <location>
        <begin position="1041"/>
        <end position="1073"/>
    </location>
</feature>
<dbReference type="SUPFAM" id="SSF48403">
    <property type="entry name" value="Ankyrin repeat"/>
    <property type="match status" value="1"/>
</dbReference>
<dbReference type="SUPFAM" id="SSF52540">
    <property type="entry name" value="P-loop containing nucleoside triphosphate hydrolases"/>
    <property type="match status" value="1"/>
</dbReference>
<evidence type="ECO:0000313" key="8">
    <source>
        <dbReference type="Proteomes" id="UP001373714"/>
    </source>
</evidence>
<feature type="repeat" description="ANK" evidence="3">
    <location>
        <begin position="975"/>
        <end position="1007"/>
    </location>
</feature>
<evidence type="ECO:0000256" key="2">
    <source>
        <dbReference type="ARBA" id="ARBA00023043"/>
    </source>
</evidence>
<evidence type="ECO:0000259" key="5">
    <source>
        <dbReference type="Pfam" id="PF22939"/>
    </source>
</evidence>
<reference evidence="7 8" key="1">
    <citation type="submission" date="2019-10" db="EMBL/GenBank/DDBJ databases">
        <authorList>
            <person name="Palmer J.M."/>
        </authorList>
    </citation>
    <scope>NUCLEOTIDE SEQUENCE [LARGE SCALE GENOMIC DNA]</scope>
    <source>
        <strain evidence="7 8">TWF730</strain>
    </source>
</reference>
<dbReference type="InterPro" id="IPR035994">
    <property type="entry name" value="Nucleoside_phosphorylase_sf"/>
</dbReference>
<dbReference type="InterPro" id="IPR056884">
    <property type="entry name" value="NPHP3-like_N"/>
</dbReference>
<dbReference type="Gene3D" id="3.40.50.300">
    <property type="entry name" value="P-loop containing nucleotide triphosphate hydrolases"/>
    <property type="match status" value="1"/>
</dbReference>
<dbReference type="InterPro" id="IPR027417">
    <property type="entry name" value="P-loop_NTPase"/>
</dbReference>
<dbReference type="EMBL" id="JAVHNS010000004">
    <property type="protein sequence ID" value="KAK6358012.1"/>
    <property type="molecule type" value="Genomic_DNA"/>
</dbReference>
<evidence type="ECO:0000256" key="3">
    <source>
        <dbReference type="PROSITE-ProRule" id="PRU00023"/>
    </source>
</evidence>
<evidence type="ECO:0000259" key="4">
    <source>
        <dbReference type="Pfam" id="PF01048"/>
    </source>
</evidence>
<evidence type="ECO:0008006" key="9">
    <source>
        <dbReference type="Google" id="ProtNLM"/>
    </source>
</evidence>
<dbReference type="GO" id="GO:0009116">
    <property type="term" value="P:nucleoside metabolic process"/>
    <property type="evidence" value="ECO:0007669"/>
    <property type="project" value="InterPro"/>
</dbReference>
<dbReference type="InterPro" id="IPR002110">
    <property type="entry name" value="Ankyrin_rpt"/>
</dbReference>
<dbReference type="SMART" id="SM00248">
    <property type="entry name" value="ANK"/>
    <property type="match status" value="10"/>
</dbReference>
<protein>
    <recommendedName>
        <fullName evidence="9">Nucleoside phosphorylase domain-containing protein</fullName>
    </recommendedName>
</protein>
<evidence type="ECO:0000259" key="6">
    <source>
        <dbReference type="Pfam" id="PF24883"/>
    </source>
</evidence>
<keyword evidence="1" id="KW-0677">Repeat</keyword>
<dbReference type="PROSITE" id="PS50088">
    <property type="entry name" value="ANK_REPEAT"/>
    <property type="match status" value="9"/>
</dbReference>
<feature type="repeat" description="ANK" evidence="3">
    <location>
        <begin position="1008"/>
        <end position="1040"/>
    </location>
</feature>
<feature type="domain" description="Nucleoside phosphorylase" evidence="4">
    <location>
        <begin position="43"/>
        <end position="303"/>
    </location>
</feature>
<evidence type="ECO:0000256" key="1">
    <source>
        <dbReference type="ARBA" id="ARBA00022737"/>
    </source>
</evidence>
<dbReference type="GO" id="GO:0003824">
    <property type="term" value="F:catalytic activity"/>
    <property type="evidence" value="ECO:0007669"/>
    <property type="project" value="InterPro"/>
</dbReference>
<dbReference type="InterPro" id="IPR036770">
    <property type="entry name" value="Ankyrin_rpt-contain_sf"/>
</dbReference>
<organism evidence="7 8">
    <name type="scientific">Orbilia blumenaviensis</name>
    <dbReference type="NCBI Taxonomy" id="1796055"/>
    <lineage>
        <taxon>Eukaryota</taxon>
        <taxon>Fungi</taxon>
        <taxon>Dikarya</taxon>
        <taxon>Ascomycota</taxon>
        <taxon>Pezizomycotina</taxon>
        <taxon>Orbiliomycetes</taxon>
        <taxon>Orbiliales</taxon>
        <taxon>Orbiliaceae</taxon>
        <taxon>Orbilia</taxon>
    </lineage>
</organism>
<feature type="repeat" description="ANK" evidence="3">
    <location>
        <begin position="1142"/>
        <end position="1174"/>
    </location>
</feature>
<sequence>MATEPRSHSEYTVGWLCALPLEQTAATVMLDEQHNSELLGQSNDNNAYTLGTISGHGVVITCLPFGKIGTNHAATVATQMITTFPSIKVVLLVGIGGGIPPKVKLGDVVVSTPTDQYPGVVQWDFGKAEKEFKRTGALNNPPTILLTALTKLMTNHSLHGTKIPQLLENLKTKWPNLGPEYTSNAHLRDPLLVPDNLRRENGESTKKRIKLDSTQRSPKDAKIHCGLIASGNQVIKNADIRDSLNASLGGNLLCIEMEAAGLMAVDFPCIVIRGICDYADSQKNKDWQPYAATIAAAFAKELLESVKPSAVDRECPILDLLGQVRHDVAQVRSKLDKTEDLNILNWLSPIDYGVQYNDFLSRRQPGTGQWLLDTPEYQNWLVTLEKEERILFCPGMPGAGKTILTSVVIDDLATRFCSSENLGPSLTRNEVGIAFVYCNFKRNDEQKASDLLASLLRQLAQRQSSLPNSVKRLHDKFDRENKRPSLDDLIESLQSVAALYSKVFVIVDALDECYCRAQLLPKLFQFHEASCANIFATSRFIPDITDIFNSKGAPTLEILAHDEDVQNYLDGQISQSERALIRANREYIKSSITKVVRGMFLLAQLHFERVRSKTTLKELKKALKTLPTGEAAYDSAYEDAMKRIGHQDSDSRELAYQVLSWIVRARRPLTILELQHAIAVEINESEFDEDNISEVADMVSVCVGLVTITEMGTPGTLVAIPEDNSVIRLVHYTTQEYFERTWESWFPDAENDLTTKCVTYLSYNTFENGPCPTDKCFESKLQSNILYDYAAKNWGRHAYMSSIQTIPLILKFLESKTKLLACRQAMITSTWDRDYSQRFPKLSTGIHMAAYHGLCESMEVVLSKCVNLEEIDDNYGKTPLLIASGNGHEAVVRQLLYKGANLEAKGNDDSTPLLAAAWQGNKEVAELLINKGANLEAKDNDDFTPLLRAAWQGHKEVAELLINKDANLEAKDDNDDFTPLLLAVWQGHKEMAELLINKGANLEAKDNGDLTPLLAAAWQGNKEVAELLINKGANLEAKDNGDLTPLLLAVWQGHKEVAELLINKGANLEAKDKVDFTPLLRAALEGHKEVVELLINKSASLEARLYGRGPTILWWAAVDGDKDLVNLLVKKGANLEAESFENGPTPIWWAAALGHKAVVELLTKSGAKLGVEGRWLSWDIGLMGNMHTAGRIFHGQMVDWLKEQGVDEELARGMGQMIER</sequence>
<feature type="repeat" description="ANK" evidence="3">
    <location>
        <begin position="875"/>
        <end position="907"/>
    </location>
</feature>
<name>A0AAV9VBE9_9PEZI</name>
<dbReference type="InterPro" id="IPR054471">
    <property type="entry name" value="GPIID_WHD"/>
</dbReference>
<evidence type="ECO:0000313" key="7">
    <source>
        <dbReference type="EMBL" id="KAK6358012.1"/>
    </source>
</evidence>